<proteinExistence type="predicted"/>
<dbReference type="Proteomes" id="UP000440578">
    <property type="component" value="Unassembled WGS sequence"/>
</dbReference>
<name>A0A6A4WVH2_AMPAM</name>
<gene>
    <name evidence="2" type="ORF">FJT64_018322</name>
</gene>
<dbReference type="AlphaFoldDB" id="A0A6A4WVH2"/>
<accession>A0A6A4WVH2</accession>
<reference evidence="2 3" key="1">
    <citation type="submission" date="2019-07" db="EMBL/GenBank/DDBJ databases">
        <title>Draft genome assembly of a fouling barnacle, Amphibalanus amphitrite (Darwin, 1854): The first reference genome for Thecostraca.</title>
        <authorList>
            <person name="Kim W."/>
        </authorList>
    </citation>
    <scope>NUCLEOTIDE SEQUENCE [LARGE SCALE GENOMIC DNA]</scope>
    <source>
        <strain evidence="2">SNU_AA5</strain>
        <tissue evidence="2">Soma without cirri and trophi</tissue>
    </source>
</reference>
<comment type="caution">
    <text evidence="2">The sequence shown here is derived from an EMBL/GenBank/DDBJ whole genome shotgun (WGS) entry which is preliminary data.</text>
</comment>
<evidence type="ECO:0000313" key="3">
    <source>
        <dbReference type="Proteomes" id="UP000440578"/>
    </source>
</evidence>
<evidence type="ECO:0000256" key="1">
    <source>
        <dbReference type="SAM" id="MobiDB-lite"/>
    </source>
</evidence>
<sequence>MAPYGVGRSLAPVSNQTPRSGADRRRARAVYNAARRGRARQTDGQTLCAAGFVPVGLLCTVVPPHSTGFVAAARSPPLVCVCCVVFGLWPPLRWPAALLSACLACGGARRRRPAPVVPIGTPSTKLAKMRVSMP</sequence>
<feature type="region of interest" description="Disordered" evidence="1">
    <location>
        <begin position="1"/>
        <end position="26"/>
    </location>
</feature>
<evidence type="ECO:0000313" key="2">
    <source>
        <dbReference type="EMBL" id="KAF0310845.1"/>
    </source>
</evidence>
<organism evidence="2 3">
    <name type="scientific">Amphibalanus amphitrite</name>
    <name type="common">Striped barnacle</name>
    <name type="synonym">Balanus amphitrite</name>
    <dbReference type="NCBI Taxonomy" id="1232801"/>
    <lineage>
        <taxon>Eukaryota</taxon>
        <taxon>Metazoa</taxon>
        <taxon>Ecdysozoa</taxon>
        <taxon>Arthropoda</taxon>
        <taxon>Crustacea</taxon>
        <taxon>Multicrustacea</taxon>
        <taxon>Cirripedia</taxon>
        <taxon>Thoracica</taxon>
        <taxon>Thoracicalcarea</taxon>
        <taxon>Balanomorpha</taxon>
        <taxon>Balanoidea</taxon>
        <taxon>Balanidae</taxon>
        <taxon>Amphibalaninae</taxon>
        <taxon>Amphibalanus</taxon>
    </lineage>
</organism>
<dbReference type="EMBL" id="VIIS01000289">
    <property type="protein sequence ID" value="KAF0310845.1"/>
    <property type="molecule type" value="Genomic_DNA"/>
</dbReference>
<protein>
    <submittedName>
        <fullName evidence="2">Uncharacterized protein</fullName>
    </submittedName>
</protein>
<keyword evidence="3" id="KW-1185">Reference proteome</keyword>